<dbReference type="Pfam" id="PF00672">
    <property type="entry name" value="HAMP"/>
    <property type="match status" value="1"/>
</dbReference>
<feature type="domain" description="HAMP" evidence="10">
    <location>
        <begin position="207"/>
        <end position="260"/>
    </location>
</feature>
<comment type="similarity">
    <text evidence="6">Belongs to the methyl-accepting chemotaxis (MCP) protein family.</text>
</comment>
<dbReference type="PATRIC" id="fig|857265.3.peg.613"/>
<feature type="transmembrane region" description="Helical" evidence="8">
    <location>
        <begin position="185"/>
        <end position="209"/>
    </location>
</feature>
<dbReference type="GO" id="GO:0007165">
    <property type="term" value="P:signal transduction"/>
    <property type="evidence" value="ECO:0007669"/>
    <property type="project" value="UniProtKB-KW"/>
</dbReference>
<gene>
    <name evidence="11" type="primary">pctB_1</name>
    <name evidence="11" type="ORF">WG78_02985</name>
</gene>
<dbReference type="SMART" id="SM00304">
    <property type="entry name" value="HAMP"/>
    <property type="match status" value="2"/>
</dbReference>
<keyword evidence="4 8" id="KW-0472">Membrane</keyword>
<evidence type="ECO:0000259" key="9">
    <source>
        <dbReference type="PROSITE" id="PS50111"/>
    </source>
</evidence>
<keyword evidence="5 7" id="KW-0807">Transducer</keyword>
<keyword evidence="3 8" id="KW-1133">Transmembrane helix</keyword>
<dbReference type="GO" id="GO:0006935">
    <property type="term" value="P:chemotaxis"/>
    <property type="evidence" value="ECO:0007669"/>
    <property type="project" value="UniProtKB-ARBA"/>
</dbReference>
<dbReference type="InterPro" id="IPR004089">
    <property type="entry name" value="MCPsignal_dom"/>
</dbReference>
<comment type="caution">
    <text evidence="11">The sequence shown here is derived from an EMBL/GenBank/DDBJ whole genome shotgun (WGS) entry which is preliminary data.</text>
</comment>
<dbReference type="AlphaFoldDB" id="A0A0N0XKG1"/>
<organism evidence="11 12">
    <name type="scientific">Amantichitinum ursilacus</name>
    <dbReference type="NCBI Taxonomy" id="857265"/>
    <lineage>
        <taxon>Bacteria</taxon>
        <taxon>Pseudomonadati</taxon>
        <taxon>Pseudomonadota</taxon>
        <taxon>Betaproteobacteria</taxon>
        <taxon>Neisseriales</taxon>
        <taxon>Chitinibacteraceae</taxon>
        <taxon>Amantichitinum</taxon>
    </lineage>
</organism>
<keyword evidence="2 8" id="KW-0812">Transmembrane</keyword>
<name>A0A0N0XKG1_9NEIS</name>
<keyword evidence="12" id="KW-1185">Reference proteome</keyword>
<evidence type="ECO:0000313" key="11">
    <source>
        <dbReference type="EMBL" id="KPC54505.1"/>
    </source>
</evidence>
<dbReference type="FunFam" id="1.10.287.950:FF:000001">
    <property type="entry name" value="Methyl-accepting chemotaxis sensory transducer"/>
    <property type="match status" value="1"/>
</dbReference>
<dbReference type="PANTHER" id="PTHR32089">
    <property type="entry name" value="METHYL-ACCEPTING CHEMOTAXIS PROTEIN MCPB"/>
    <property type="match status" value="1"/>
</dbReference>
<evidence type="ECO:0000256" key="2">
    <source>
        <dbReference type="ARBA" id="ARBA00022692"/>
    </source>
</evidence>
<accession>A0A0N0XKG1</accession>
<evidence type="ECO:0000256" key="7">
    <source>
        <dbReference type="PROSITE-ProRule" id="PRU00284"/>
    </source>
</evidence>
<dbReference type="Pfam" id="PF12729">
    <property type="entry name" value="4HB_MCP_1"/>
    <property type="match status" value="1"/>
</dbReference>
<evidence type="ECO:0000313" key="12">
    <source>
        <dbReference type="Proteomes" id="UP000037939"/>
    </source>
</evidence>
<protein>
    <submittedName>
        <fullName evidence="11">Methyl-accepting chemotaxis protein PctB</fullName>
    </submittedName>
</protein>
<dbReference type="InterPro" id="IPR003660">
    <property type="entry name" value="HAMP_dom"/>
</dbReference>
<dbReference type="Pfam" id="PF00015">
    <property type="entry name" value="MCPsignal"/>
    <property type="match status" value="1"/>
</dbReference>
<dbReference type="SUPFAM" id="SSF58104">
    <property type="entry name" value="Methyl-accepting chemotaxis protein (MCP) signaling domain"/>
    <property type="match status" value="1"/>
</dbReference>
<evidence type="ECO:0000256" key="1">
    <source>
        <dbReference type="ARBA" id="ARBA00004141"/>
    </source>
</evidence>
<dbReference type="RefSeq" id="WP_053936298.1">
    <property type="nucleotide sequence ID" value="NZ_LAQT01000002.1"/>
</dbReference>
<dbReference type="CDD" id="cd11386">
    <property type="entry name" value="MCP_signal"/>
    <property type="match status" value="1"/>
</dbReference>
<dbReference type="GO" id="GO:0016020">
    <property type="term" value="C:membrane"/>
    <property type="evidence" value="ECO:0007669"/>
    <property type="project" value="UniProtKB-SubCell"/>
</dbReference>
<dbReference type="PROSITE" id="PS50111">
    <property type="entry name" value="CHEMOTAXIS_TRANSDUC_2"/>
    <property type="match status" value="1"/>
</dbReference>
<reference evidence="11 12" key="1">
    <citation type="submission" date="2015-07" db="EMBL/GenBank/DDBJ databases">
        <title>Draft genome sequence of the Amantichitinum ursilacus IGB-41, a new chitin-degrading bacterium.</title>
        <authorList>
            <person name="Kirstahler P."/>
            <person name="Guenther M."/>
            <person name="Grumaz C."/>
            <person name="Rupp S."/>
            <person name="Zibek S."/>
            <person name="Sohn K."/>
        </authorList>
    </citation>
    <scope>NUCLEOTIDE SEQUENCE [LARGE SCALE GENOMIC DNA]</scope>
    <source>
        <strain evidence="11 12">IGB-41</strain>
    </source>
</reference>
<dbReference type="InterPro" id="IPR024478">
    <property type="entry name" value="HlyB_4HB_MCP"/>
</dbReference>
<dbReference type="PROSITE" id="PS50885">
    <property type="entry name" value="HAMP"/>
    <property type="match status" value="1"/>
</dbReference>
<dbReference type="Proteomes" id="UP000037939">
    <property type="component" value="Unassembled WGS sequence"/>
</dbReference>
<dbReference type="EMBL" id="LAQT01000002">
    <property type="protein sequence ID" value="KPC54505.1"/>
    <property type="molecule type" value="Genomic_DNA"/>
</dbReference>
<comment type="subcellular location">
    <subcellularLocation>
        <location evidence="1">Membrane</location>
        <topology evidence="1">Multi-pass membrane protein</topology>
    </subcellularLocation>
</comment>
<evidence type="ECO:0000256" key="8">
    <source>
        <dbReference type="SAM" id="Phobius"/>
    </source>
</evidence>
<feature type="domain" description="Methyl-accepting transducer" evidence="9">
    <location>
        <begin position="265"/>
        <end position="501"/>
    </location>
</feature>
<evidence type="ECO:0000256" key="4">
    <source>
        <dbReference type="ARBA" id="ARBA00023136"/>
    </source>
</evidence>
<proteinExistence type="inferred from homology"/>
<dbReference type="CDD" id="cd06225">
    <property type="entry name" value="HAMP"/>
    <property type="match status" value="1"/>
</dbReference>
<dbReference type="STRING" id="857265.WG78_02985"/>
<sequence>MSIGQRLVAMIVAAIAALAVISVVGIVQFQREAASLDDLMNNNVDGIVLASALNNDYKVEQIVVERLLLEQNPDARTAGIKQVAQLRKQIDDTSKKYTETFLDATDKANYENFSTQLAALHGLLDKVMKATDQGDMATAVMLANGQGVDLATTTEKALTALRDYNVKMAKVSRDDMVRQQQQSRLVFIGIALLASLALIIFGSITVTAIRKPLNAMQKVVSDVGRNLDFTLRAPVGRNDEIGATVKSFNLLLENLQNSFRGVSAQIRQVSAAATDMSRAAAEMSQNAGHTSEAASSMAATVEEVTVSINHVSDRANEANTLSRESGKLAQTGSQVIESTVNKIEGIADTVRSAAGQISDLQNMSAQINAVVKVIKEIADQTNLLALNAAIEAARAGEQGRGFAVVADEVRKLAERTSSSTQEISATVGSIQEGAVRAVNSMQAVVNQMEDGVSQARGAGAAIVDIRHGATDMADRVDDISTAISEQSAASNNIAQLVERIAQMSEENSASARTTASSAQQLHMLAGEMQREVERYRV</sequence>
<evidence type="ECO:0000259" key="10">
    <source>
        <dbReference type="PROSITE" id="PS50885"/>
    </source>
</evidence>
<evidence type="ECO:0000256" key="3">
    <source>
        <dbReference type="ARBA" id="ARBA00022989"/>
    </source>
</evidence>
<dbReference type="PANTHER" id="PTHR32089:SF119">
    <property type="entry name" value="METHYL-ACCEPTING CHEMOTAXIS PROTEIN CTPL"/>
    <property type="match status" value="1"/>
</dbReference>
<feature type="transmembrane region" description="Helical" evidence="8">
    <location>
        <begin position="6"/>
        <end position="27"/>
    </location>
</feature>
<evidence type="ECO:0000256" key="5">
    <source>
        <dbReference type="ARBA" id="ARBA00023224"/>
    </source>
</evidence>
<evidence type="ECO:0000256" key="6">
    <source>
        <dbReference type="ARBA" id="ARBA00029447"/>
    </source>
</evidence>
<dbReference type="Gene3D" id="1.10.287.950">
    <property type="entry name" value="Methyl-accepting chemotaxis protein"/>
    <property type="match status" value="1"/>
</dbReference>
<dbReference type="SMART" id="SM00283">
    <property type="entry name" value="MA"/>
    <property type="match status" value="1"/>
</dbReference>